<name>A0ABT1BKN0_9BURK</name>
<evidence type="ECO:0000259" key="3">
    <source>
        <dbReference type="Pfam" id="PF13194"/>
    </source>
</evidence>
<sequence>MAGELQIPGLVQGLVQGLAAALGAGLLVGLERERRKGESRERNAAGIRTFTVTALLGALAQTLSRQLDEPMLVLLGGVLVVALAVVSYLRSLQRDPGVTTELALFTTYVIGVLCAVAPLQGGGLAVVLAMVLASRSQLHRFSTRVLTEAELHDGLMLAALALVALPLIPPGPLPALGGLNPRQITLLVLLLLVMQAAGHIALRAFGERAGMVLTGVFGGVVSSTATIASMGTKARHGELPPQAALTAAVASTVATWTQAELILLTQSPQLAFHLLPPALMGTLVAAAGTGLLIRHNGVGQSGTQPVKGARVLQMKEALLVAGALTLIAALVRAASHWLGPEAVVASASLSAVVDAHASAAALGGLYSSGDIDIATAKVGVVAVITANSLSRAAVAASAGGGRFALPVAANLVVSAAASWVGWWFSRGF</sequence>
<dbReference type="PANTHER" id="PTHR39084">
    <property type="entry name" value="MEMBRANE PROTEIN-RELATED"/>
    <property type="match status" value="1"/>
</dbReference>
<feature type="transmembrane region" description="Helical" evidence="1">
    <location>
        <begin position="71"/>
        <end position="89"/>
    </location>
</feature>
<dbReference type="RefSeq" id="WP_252769214.1">
    <property type="nucleotide sequence ID" value="NZ_JAMXMC010000004.1"/>
</dbReference>
<accession>A0ABT1BKN0</accession>
<feature type="transmembrane region" description="Helical" evidence="1">
    <location>
        <begin position="109"/>
        <end position="133"/>
    </location>
</feature>
<dbReference type="InterPro" id="IPR049177">
    <property type="entry name" value="MgtC_SapB_SrpB_YhiD_N"/>
</dbReference>
<feature type="transmembrane region" description="Helical" evidence="1">
    <location>
        <begin position="317"/>
        <end position="338"/>
    </location>
</feature>
<dbReference type="EMBL" id="JAMXMC010000004">
    <property type="protein sequence ID" value="MCO5976761.1"/>
    <property type="molecule type" value="Genomic_DNA"/>
</dbReference>
<feature type="domain" description="DUF4010" evidence="3">
    <location>
        <begin position="191"/>
        <end position="399"/>
    </location>
</feature>
<dbReference type="InterPro" id="IPR025105">
    <property type="entry name" value="DUF4010"/>
</dbReference>
<evidence type="ECO:0000256" key="1">
    <source>
        <dbReference type="SAM" id="Phobius"/>
    </source>
</evidence>
<feature type="transmembrane region" description="Helical" evidence="1">
    <location>
        <begin position="6"/>
        <end position="30"/>
    </location>
</feature>
<feature type="transmembrane region" description="Helical" evidence="1">
    <location>
        <begin position="209"/>
        <end position="231"/>
    </location>
</feature>
<proteinExistence type="predicted"/>
<keyword evidence="1" id="KW-0472">Membrane</keyword>
<keyword evidence="5" id="KW-1185">Reference proteome</keyword>
<keyword evidence="1" id="KW-1133">Transmembrane helix</keyword>
<feature type="transmembrane region" description="Helical" evidence="1">
    <location>
        <begin position="184"/>
        <end position="202"/>
    </location>
</feature>
<gene>
    <name evidence="4" type="ORF">M0L44_08570</name>
</gene>
<keyword evidence="1" id="KW-0812">Transmembrane</keyword>
<organism evidence="4 5">
    <name type="scientific">Ideonella oryzae</name>
    <dbReference type="NCBI Taxonomy" id="2937441"/>
    <lineage>
        <taxon>Bacteria</taxon>
        <taxon>Pseudomonadati</taxon>
        <taxon>Pseudomonadota</taxon>
        <taxon>Betaproteobacteria</taxon>
        <taxon>Burkholderiales</taxon>
        <taxon>Sphaerotilaceae</taxon>
        <taxon>Ideonella</taxon>
    </lineage>
</organism>
<reference evidence="4 5" key="1">
    <citation type="submission" date="2022-06" db="EMBL/GenBank/DDBJ databases">
        <title>Ideonella sp. NS12-5 Genome sequencing and assembly.</title>
        <authorList>
            <person name="Jung Y."/>
        </authorList>
    </citation>
    <scope>NUCLEOTIDE SEQUENCE [LARGE SCALE GENOMIC DNA]</scope>
    <source>
        <strain evidence="4 5">NS12-5</strain>
    </source>
</reference>
<dbReference type="PANTHER" id="PTHR39084:SF1">
    <property type="entry name" value="DUF4010 DOMAIN-CONTAINING PROTEIN"/>
    <property type="match status" value="1"/>
</dbReference>
<dbReference type="Pfam" id="PF02308">
    <property type="entry name" value="MgtC"/>
    <property type="match status" value="1"/>
</dbReference>
<feature type="transmembrane region" description="Helical" evidence="1">
    <location>
        <begin position="154"/>
        <end position="172"/>
    </location>
</feature>
<protein>
    <submittedName>
        <fullName evidence="4">MgtC/SapB family protein</fullName>
    </submittedName>
</protein>
<evidence type="ECO:0000313" key="5">
    <source>
        <dbReference type="Proteomes" id="UP001204851"/>
    </source>
</evidence>
<feature type="transmembrane region" description="Helical" evidence="1">
    <location>
        <begin position="403"/>
        <end position="424"/>
    </location>
</feature>
<feature type="transmembrane region" description="Helical" evidence="1">
    <location>
        <begin position="270"/>
        <end position="293"/>
    </location>
</feature>
<feature type="domain" description="MgtC/SapB/SrpB/YhiD N-terminal" evidence="2">
    <location>
        <begin position="18"/>
        <end position="140"/>
    </location>
</feature>
<dbReference type="Pfam" id="PF13194">
    <property type="entry name" value="DUF4010"/>
    <property type="match status" value="1"/>
</dbReference>
<comment type="caution">
    <text evidence="4">The sequence shown here is derived from an EMBL/GenBank/DDBJ whole genome shotgun (WGS) entry which is preliminary data.</text>
</comment>
<evidence type="ECO:0000313" key="4">
    <source>
        <dbReference type="EMBL" id="MCO5976761.1"/>
    </source>
</evidence>
<evidence type="ECO:0000259" key="2">
    <source>
        <dbReference type="Pfam" id="PF02308"/>
    </source>
</evidence>
<dbReference type="Proteomes" id="UP001204851">
    <property type="component" value="Unassembled WGS sequence"/>
</dbReference>